<name>A0A0H2V6X8_ECOL6</name>
<sequence>MQFSDEDFAVANFSGVSRFADDIDHFIELVISNRHINFYFWQEVDAVFRPPVQLGMPFLTPETFHFGDGQALNTNGR</sequence>
<keyword evidence="2" id="KW-1185">Reference proteome</keyword>
<organism evidence="1 2">
    <name type="scientific">Escherichia coli O6:H1 (strain CFT073 / ATCC 700928 / UPEC)</name>
    <dbReference type="NCBI Taxonomy" id="199310"/>
    <lineage>
        <taxon>Bacteria</taxon>
        <taxon>Pseudomonadati</taxon>
        <taxon>Pseudomonadota</taxon>
        <taxon>Gammaproteobacteria</taxon>
        <taxon>Enterobacterales</taxon>
        <taxon>Enterobacteriaceae</taxon>
        <taxon>Escherichia</taxon>
    </lineage>
</organism>
<gene>
    <name evidence="1" type="ordered locus">c0569</name>
</gene>
<evidence type="ECO:0000313" key="1">
    <source>
        <dbReference type="EMBL" id="AAN79047.1"/>
    </source>
</evidence>
<reference evidence="1 2" key="1">
    <citation type="journal article" date="2002" name="Proc. Natl. Acad. Sci. U.S.A.">
        <title>Extensive mosaic structure revealed by the complete genome sequence of uropathogenic Escherichia coli.</title>
        <authorList>
            <person name="Welch R.A."/>
            <person name="Burland V."/>
            <person name="Plunkett G.III."/>
            <person name="Redford P."/>
            <person name="Roesch P."/>
            <person name="Rasko D."/>
            <person name="Buckles E.L."/>
            <person name="Liou S.R."/>
            <person name="Boutin A."/>
            <person name="Hackett J."/>
            <person name="Stroud D."/>
            <person name="Mayhew G.F."/>
            <person name="Rose D.J."/>
            <person name="Zhou S."/>
            <person name="Schwartz D.C."/>
            <person name="Perna N.T."/>
            <person name="Mobley H.L."/>
            <person name="Donnenberg M.S."/>
            <person name="Blattner F.R."/>
        </authorList>
    </citation>
    <scope>NUCLEOTIDE SEQUENCE [LARGE SCALE GENOMIC DNA]</scope>
    <source>
        <strain evidence="2">CFT073 / ATCC 700928 / UPEC</strain>
    </source>
</reference>
<dbReference type="KEGG" id="ecc:c0569"/>
<protein>
    <submittedName>
        <fullName evidence="1">Uncharacterized protein</fullName>
    </submittedName>
</protein>
<dbReference type="EMBL" id="AE014075">
    <property type="protein sequence ID" value="AAN79047.1"/>
    <property type="molecule type" value="Genomic_DNA"/>
</dbReference>
<dbReference type="Proteomes" id="UP000001410">
    <property type="component" value="Chromosome"/>
</dbReference>
<accession>A0A0H2V6X8</accession>
<evidence type="ECO:0000313" key="2">
    <source>
        <dbReference type="Proteomes" id="UP000001410"/>
    </source>
</evidence>
<dbReference type="AlphaFoldDB" id="A0A0H2V6X8"/>
<proteinExistence type="predicted"/>
<dbReference type="HOGENOM" id="CLU_2632460_0_0_6"/>